<gene>
    <name evidence="2" type="ORF">FB471_3691</name>
</gene>
<proteinExistence type="predicted"/>
<evidence type="ECO:0000313" key="3">
    <source>
        <dbReference type="Proteomes" id="UP000320876"/>
    </source>
</evidence>
<sequence length="76" mass="8257">MGSLADVLVVVLASGGVVNTTVKSVFAWLRHRRDAQQVSLIVRCGDTGEELDLQCGSANDAEQLVDRATRFLDRRA</sequence>
<organism evidence="2 3">
    <name type="scientific">Amycolatopsis cihanbeyliensis</name>
    <dbReference type="NCBI Taxonomy" id="1128664"/>
    <lineage>
        <taxon>Bacteria</taxon>
        <taxon>Bacillati</taxon>
        <taxon>Actinomycetota</taxon>
        <taxon>Actinomycetes</taxon>
        <taxon>Pseudonocardiales</taxon>
        <taxon>Pseudonocardiaceae</taxon>
        <taxon>Amycolatopsis</taxon>
    </lineage>
</organism>
<dbReference type="InterPro" id="IPR045428">
    <property type="entry name" value="EACC1"/>
</dbReference>
<protein>
    <submittedName>
        <fullName evidence="2">Uncharacterized protein</fullName>
    </submittedName>
</protein>
<dbReference type="EMBL" id="VFML01000001">
    <property type="protein sequence ID" value="TQJ03917.1"/>
    <property type="molecule type" value="Genomic_DNA"/>
</dbReference>
<comment type="caution">
    <text evidence="2">The sequence shown here is derived from an EMBL/GenBank/DDBJ whole genome shotgun (WGS) entry which is preliminary data.</text>
</comment>
<evidence type="ECO:0000256" key="1">
    <source>
        <dbReference type="SAM" id="Phobius"/>
    </source>
</evidence>
<accession>A0A542DLF7</accession>
<dbReference type="Proteomes" id="UP000320876">
    <property type="component" value="Unassembled WGS sequence"/>
</dbReference>
<reference evidence="2 3" key="1">
    <citation type="submission" date="2019-06" db="EMBL/GenBank/DDBJ databases">
        <title>Sequencing the genomes of 1000 actinobacteria strains.</title>
        <authorList>
            <person name="Klenk H.-P."/>
        </authorList>
    </citation>
    <scope>NUCLEOTIDE SEQUENCE [LARGE SCALE GENOMIC DNA]</scope>
    <source>
        <strain evidence="2 3">DSM 45679</strain>
    </source>
</reference>
<feature type="transmembrane region" description="Helical" evidence="1">
    <location>
        <begin position="6"/>
        <end position="29"/>
    </location>
</feature>
<keyword evidence="3" id="KW-1185">Reference proteome</keyword>
<dbReference type="AlphaFoldDB" id="A0A542DLF7"/>
<keyword evidence="1" id="KW-0472">Membrane</keyword>
<evidence type="ECO:0000313" key="2">
    <source>
        <dbReference type="EMBL" id="TQJ03917.1"/>
    </source>
</evidence>
<keyword evidence="1" id="KW-0812">Transmembrane</keyword>
<keyword evidence="1" id="KW-1133">Transmembrane helix</keyword>
<name>A0A542DLF7_AMYCI</name>
<dbReference type="Pfam" id="PF19953">
    <property type="entry name" value="EACC1"/>
    <property type="match status" value="1"/>
</dbReference>